<reference evidence="4 5" key="1">
    <citation type="submission" date="2021-06" db="EMBL/GenBank/DDBJ databases">
        <title>New haloarchaea isolates fom saline soil.</title>
        <authorList>
            <person name="Duran-Viseras A."/>
            <person name="Sanchez-Porro C.S."/>
            <person name="Ventosa A."/>
        </authorList>
    </citation>
    <scope>NUCLEOTIDE SEQUENCE [LARGE SCALE GENOMIC DNA]</scope>
    <source>
        <strain evidence="4 5">JCM 183640</strain>
    </source>
</reference>
<proteinExistence type="predicted"/>
<keyword evidence="1" id="KW-0479">Metal-binding</keyword>
<dbReference type="Proteomes" id="UP000766550">
    <property type="component" value="Unassembled WGS sequence"/>
</dbReference>
<feature type="domain" description="SWIM-type" evidence="3">
    <location>
        <begin position="54"/>
        <end position="86"/>
    </location>
</feature>
<dbReference type="OrthoDB" id="166762at2157"/>
<accession>A0A8J8C9K0</accession>
<evidence type="ECO:0000313" key="4">
    <source>
        <dbReference type="EMBL" id="MBV0925540.1"/>
    </source>
</evidence>
<keyword evidence="1" id="KW-0862">Zinc</keyword>
<dbReference type="InterPro" id="IPR007527">
    <property type="entry name" value="Znf_SWIM"/>
</dbReference>
<keyword evidence="1" id="KW-0863">Zinc-finger</keyword>
<dbReference type="GO" id="GO:0008270">
    <property type="term" value="F:zinc ion binding"/>
    <property type="evidence" value="ECO:0007669"/>
    <property type="project" value="UniProtKB-KW"/>
</dbReference>
<protein>
    <submittedName>
        <fullName evidence="4">SWIM zinc finger domain-containing protein</fullName>
    </submittedName>
</protein>
<evidence type="ECO:0000313" key="5">
    <source>
        <dbReference type="Proteomes" id="UP000766550"/>
    </source>
</evidence>
<evidence type="ECO:0000259" key="3">
    <source>
        <dbReference type="PROSITE" id="PS50966"/>
    </source>
</evidence>
<dbReference type="AlphaFoldDB" id="A0A8J8C9K0"/>
<evidence type="ECO:0000256" key="1">
    <source>
        <dbReference type="PROSITE-ProRule" id="PRU00325"/>
    </source>
</evidence>
<gene>
    <name evidence="4" type="ORF">KTS45_15140</name>
</gene>
<evidence type="ECO:0000256" key="2">
    <source>
        <dbReference type="SAM" id="MobiDB-lite"/>
    </source>
</evidence>
<dbReference type="Pfam" id="PF04434">
    <property type="entry name" value="SWIM"/>
    <property type="match status" value="1"/>
</dbReference>
<dbReference type="EMBL" id="JAHQXF010000002">
    <property type="protein sequence ID" value="MBV0925540.1"/>
    <property type="molecule type" value="Genomic_DNA"/>
</dbReference>
<dbReference type="RefSeq" id="WP_162318362.1">
    <property type="nucleotide sequence ID" value="NZ_JAHQXF010000002.1"/>
</dbReference>
<sequence length="210" mass="23263">MTLIKPASDSEPTALAPDPSTLSSRAVRAWTERMAVRKQRDETYAVTTESGHTYVVDLREHSCTCPDYEIRGERCKHLRRVAIEITARRIAPPGRQRARCDVCEAVTFVPQAADPPHLCGDCRVAPGDIVVDRETGDSLVVAEVLTERADEHVIEATGKTVAEHDTNDGYPGDDVVVEVTYLGDATRNENPRRYAFPYSRLNRTDAELVG</sequence>
<feature type="region of interest" description="Disordered" evidence="2">
    <location>
        <begin position="1"/>
        <end position="20"/>
    </location>
</feature>
<name>A0A8J8C9K0_9EURY</name>
<keyword evidence="5" id="KW-1185">Reference proteome</keyword>
<dbReference type="PROSITE" id="PS50966">
    <property type="entry name" value="ZF_SWIM"/>
    <property type="match status" value="1"/>
</dbReference>
<comment type="caution">
    <text evidence="4">The sequence shown here is derived from an EMBL/GenBank/DDBJ whole genome shotgun (WGS) entry which is preliminary data.</text>
</comment>
<organism evidence="4 5">
    <name type="scientific">Haloarcula limicola</name>
    <dbReference type="NCBI Taxonomy" id="1429915"/>
    <lineage>
        <taxon>Archaea</taxon>
        <taxon>Methanobacteriati</taxon>
        <taxon>Methanobacteriota</taxon>
        <taxon>Stenosarchaea group</taxon>
        <taxon>Halobacteria</taxon>
        <taxon>Halobacteriales</taxon>
        <taxon>Haloarculaceae</taxon>
        <taxon>Haloarcula</taxon>
    </lineage>
</organism>